<evidence type="ECO:0000256" key="1">
    <source>
        <dbReference type="SAM" id="MobiDB-lite"/>
    </source>
</evidence>
<accession>A0A923L9V5</accession>
<keyword evidence="3" id="KW-1185">Reference proteome</keyword>
<evidence type="ECO:0000313" key="2">
    <source>
        <dbReference type="EMBL" id="MBC5658578.1"/>
    </source>
</evidence>
<reference evidence="2" key="1">
    <citation type="submission" date="2020-08" db="EMBL/GenBank/DDBJ databases">
        <title>Genome public.</title>
        <authorList>
            <person name="Liu C."/>
            <person name="Sun Q."/>
        </authorList>
    </citation>
    <scope>NUCLEOTIDE SEQUENCE</scope>
    <source>
        <strain evidence="2">NSJ-68</strain>
    </source>
</reference>
<comment type="caution">
    <text evidence="2">The sequence shown here is derived from an EMBL/GenBank/DDBJ whole genome shotgun (WGS) entry which is preliminary data.</text>
</comment>
<evidence type="ECO:0000313" key="3">
    <source>
        <dbReference type="Proteomes" id="UP000649345"/>
    </source>
</evidence>
<sequence length="327" mass="39060">MSNRTTSKSKRRKRSSFPGTKKPVQREHKDRLFRLVFRDKEDLLDLYNAVNGTEYENADELEITTIEDVIYLSMKNDLSFMFGVVMNLYEHQSTWNENMPLRGFFYFSELYQQYLNGKNIKLTNEKKRVMVPFPKYVVFYNGTSDMPDRVEMKLSDCFLRPDREEEEPCLECKATVLNINAGRNRDMMRKCRRLSDYAYFIGQIRWKMDEGWSLDEATEISIRRCIEKGILSDILTKYGMEVYRMILTEYNEKEEREYLRRESWKEGREEGRIEILQEVVLDRLEELGTVPETVKKRILSTDNTEQLKLWNKQAIMAGSIEEFIKEM</sequence>
<gene>
    <name evidence="2" type="ORF">H8S44_02100</name>
</gene>
<dbReference type="RefSeq" id="WP_186872723.1">
    <property type="nucleotide sequence ID" value="NZ_JACOOR010000001.1"/>
</dbReference>
<dbReference type="EMBL" id="JACOOR010000001">
    <property type="protein sequence ID" value="MBC5658578.1"/>
    <property type="molecule type" value="Genomic_DNA"/>
</dbReference>
<protein>
    <recommendedName>
        <fullName evidence="4">Transposase, YhgA-like</fullName>
    </recommendedName>
</protein>
<dbReference type="AlphaFoldDB" id="A0A923L9V5"/>
<dbReference type="Proteomes" id="UP000649345">
    <property type="component" value="Unassembled WGS sequence"/>
</dbReference>
<proteinExistence type="predicted"/>
<feature type="region of interest" description="Disordered" evidence="1">
    <location>
        <begin position="1"/>
        <end position="26"/>
    </location>
</feature>
<evidence type="ECO:0008006" key="4">
    <source>
        <dbReference type="Google" id="ProtNLM"/>
    </source>
</evidence>
<name>A0A923L9V5_9FIRM</name>
<organism evidence="2 3">
    <name type="scientific">Anaerosacchariphilus hominis</name>
    <dbReference type="NCBI Taxonomy" id="2763017"/>
    <lineage>
        <taxon>Bacteria</taxon>
        <taxon>Bacillati</taxon>
        <taxon>Bacillota</taxon>
        <taxon>Clostridia</taxon>
        <taxon>Lachnospirales</taxon>
        <taxon>Lachnospiraceae</taxon>
        <taxon>Anaerosacchariphilus</taxon>
    </lineage>
</organism>